<comment type="similarity">
    <text evidence="2">Belongs to the glycosyl hydrolase 3 family.</text>
</comment>
<evidence type="ECO:0000256" key="1">
    <source>
        <dbReference type="ARBA" id="ARBA00000448"/>
    </source>
</evidence>
<accession>A0A8J4DH70</accession>
<dbReference type="AlphaFoldDB" id="A0A8J4DH70"/>
<dbReference type="InterPro" id="IPR036962">
    <property type="entry name" value="Glyco_hydro_3_N_sf"/>
</dbReference>
<name>A0A8J4DH70_9ACTN</name>
<dbReference type="PANTHER" id="PTHR30620">
    <property type="entry name" value="PERIPLASMIC BETA-GLUCOSIDASE-RELATED"/>
    <property type="match status" value="1"/>
</dbReference>
<dbReference type="InterPro" id="IPR001764">
    <property type="entry name" value="Glyco_hydro_3_N"/>
</dbReference>
<proteinExistence type="inferred from homology"/>
<evidence type="ECO:0000256" key="4">
    <source>
        <dbReference type="ARBA" id="ARBA00022729"/>
    </source>
</evidence>
<comment type="caution">
    <text evidence="9">The sequence shown here is derived from an EMBL/GenBank/DDBJ whole genome shotgun (WGS) entry which is preliminary data.</text>
</comment>
<dbReference type="SUPFAM" id="SSF51445">
    <property type="entry name" value="(Trans)glycosidases"/>
    <property type="match status" value="1"/>
</dbReference>
<evidence type="ECO:0000256" key="7">
    <source>
        <dbReference type="SAM" id="MobiDB-lite"/>
    </source>
</evidence>
<dbReference type="GO" id="GO:0008422">
    <property type="term" value="F:beta-glucosidase activity"/>
    <property type="evidence" value="ECO:0007669"/>
    <property type="project" value="UniProtKB-EC"/>
</dbReference>
<feature type="region of interest" description="Disordered" evidence="7">
    <location>
        <begin position="1"/>
        <end position="26"/>
    </location>
</feature>
<dbReference type="Pfam" id="PF00933">
    <property type="entry name" value="Glyco_hydro_3"/>
    <property type="match status" value="1"/>
</dbReference>
<evidence type="ECO:0000256" key="3">
    <source>
        <dbReference type="ARBA" id="ARBA00012744"/>
    </source>
</evidence>
<dbReference type="GO" id="GO:0009251">
    <property type="term" value="P:glucan catabolic process"/>
    <property type="evidence" value="ECO:0007669"/>
    <property type="project" value="TreeGrafter"/>
</dbReference>
<evidence type="ECO:0000256" key="6">
    <source>
        <dbReference type="ARBA" id="ARBA00023295"/>
    </source>
</evidence>
<feature type="domain" description="Glycoside hydrolase family 3 N-terminal" evidence="8">
    <location>
        <begin position="1"/>
        <end position="74"/>
    </location>
</feature>
<dbReference type="InterPro" id="IPR051915">
    <property type="entry name" value="Cellulose_Degrad_GH3"/>
</dbReference>
<sequence>MATAKHYVGDGGTTGGTTGGDDQGDTDITLDELRALHLPPFAEAVRRGVASVMVSYPSFRGDNMHGHRYLISDVRLLAARRARIRERRRRHADDHRGVPGGHPAAAPEVQAGRVPEDRIDDAVRWILTRKFAFGLFERPFAGPGGDFVNLNWSRFG</sequence>
<evidence type="ECO:0000256" key="2">
    <source>
        <dbReference type="ARBA" id="ARBA00005336"/>
    </source>
</evidence>
<dbReference type="PANTHER" id="PTHR30620:SF16">
    <property type="entry name" value="LYSOSOMAL BETA GLUCOSIDASE"/>
    <property type="match status" value="1"/>
</dbReference>
<dbReference type="EMBL" id="BOOY01000005">
    <property type="protein sequence ID" value="GIJ01646.1"/>
    <property type="molecule type" value="Genomic_DNA"/>
</dbReference>
<evidence type="ECO:0000313" key="10">
    <source>
        <dbReference type="Proteomes" id="UP000652013"/>
    </source>
</evidence>
<feature type="region of interest" description="Disordered" evidence="7">
    <location>
        <begin position="88"/>
        <end position="110"/>
    </location>
</feature>
<organism evidence="9 10">
    <name type="scientific">Spirilliplanes yamanashiensis</name>
    <dbReference type="NCBI Taxonomy" id="42233"/>
    <lineage>
        <taxon>Bacteria</taxon>
        <taxon>Bacillati</taxon>
        <taxon>Actinomycetota</taxon>
        <taxon>Actinomycetes</taxon>
        <taxon>Micromonosporales</taxon>
        <taxon>Micromonosporaceae</taxon>
        <taxon>Spirilliplanes</taxon>
    </lineage>
</organism>
<protein>
    <recommendedName>
        <fullName evidence="3">beta-glucosidase</fullName>
        <ecNumber evidence="3">3.2.1.21</ecNumber>
    </recommendedName>
</protein>
<keyword evidence="4" id="KW-0732">Signal</keyword>
<keyword evidence="6" id="KW-0326">Glycosidase</keyword>
<dbReference type="EC" id="3.2.1.21" evidence="3"/>
<dbReference type="InterPro" id="IPR017853">
    <property type="entry name" value="GH"/>
</dbReference>
<evidence type="ECO:0000256" key="5">
    <source>
        <dbReference type="ARBA" id="ARBA00022801"/>
    </source>
</evidence>
<dbReference type="RefSeq" id="WP_203936960.1">
    <property type="nucleotide sequence ID" value="NZ_BAAAGJ010000005.1"/>
</dbReference>
<evidence type="ECO:0000313" key="9">
    <source>
        <dbReference type="EMBL" id="GIJ01646.1"/>
    </source>
</evidence>
<keyword evidence="10" id="KW-1185">Reference proteome</keyword>
<feature type="compositionally biased region" description="Gly residues" evidence="7">
    <location>
        <begin position="9"/>
        <end position="21"/>
    </location>
</feature>
<keyword evidence="5" id="KW-0378">Hydrolase</keyword>
<gene>
    <name evidence="9" type="ORF">Sya03_09980</name>
</gene>
<comment type="catalytic activity">
    <reaction evidence="1">
        <text>Hydrolysis of terminal, non-reducing beta-D-glucosyl residues with release of beta-D-glucose.</text>
        <dbReference type="EC" id="3.2.1.21"/>
    </reaction>
</comment>
<dbReference type="Gene3D" id="3.20.20.300">
    <property type="entry name" value="Glycoside hydrolase, family 3, N-terminal domain"/>
    <property type="match status" value="2"/>
</dbReference>
<dbReference type="Proteomes" id="UP000652013">
    <property type="component" value="Unassembled WGS sequence"/>
</dbReference>
<evidence type="ECO:0000259" key="8">
    <source>
        <dbReference type="Pfam" id="PF00933"/>
    </source>
</evidence>
<reference evidence="9" key="1">
    <citation type="submission" date="2021-01" db="EMBL/GenBank/DDBJ databases">
        <title>Whole genome shotgun sequence of Spirilliplanes yamanashiensis NBRC 15828.</title>
        <authorList>
            <person name="Komaki H."/>
            <person name="Tamura T."/>
        </authorList>
    </citation>
    <scope>NUCLEOTIDE SEQUENCE</scope>
    <source>
        <strain evidence="9">NBRC 15828</strain>
    </source>
</reference>